<sequence>MTVTQGTTELTAELETPFAEAVAASEGQPEALGFLPWTETESPFSESSFGESLEAEGEQAQFVAEAFESIRDEAFDEALAELVGETAEAADQRFAGEQPMQLADAHLAPIGFEAEQCVQRFAEHVQHLDVQGLAPEQLDEVLERFDPGPTSVSPAGEEFIGALIRKAKSVVRTVASAAGKIASVTLGPILNKLKALVRPLLRRVLAMAIDRLPTALHEPARALARRFGVGEAESFDEAELEAETEEELLSEGFTATPVTARDPESLAESFDAALAESVVGGEAMEQGEAFGHDQERGGEPESGSQLEALAEARSTFMNQLQAAGDHEDLGPAVEQFIPAILPALRLGLRLVGRPKVVNFLAGFLAKLIGQWVGPTLSAPLSRAIVDLGLRIIGLEQGQPGELEAEAVPATLAATVEDTVRRVSEQPAHVFEDESLLQVAVAEAFEQAVAANFPSQLVRPDLRRAPSLGGSFVTRFPRTPYAYKRYTRVPEVEVTEQLASSMRTFRGATLAASLRAAGLTLPGRFRVRVYEAGPGTTLPRLAGLERILGPSGRRGAYRGLHPLTVANATALLREPGLGVDVPGRFLESRHRIGVGQRFFHLEPVGQSPTTVAASAAGRTASSCDPAEPSSCRIRIRLGRGEARVVMFFSESDAQRIAAAMAAKPGGGTTVLRAVLDALRSGSAAVGRSDGAVQVRGGPGGVETVSRAIGGVAPSVAAGTPPAARAELEDWLEAEQESWPGSELEARHRRGWAPAGGAATLRAFGWSGGRPSHRRHRSHRLPTTLRVALRRQIRAAAARALAEWSRTRAQEFAAAVQDAACGVTVTVVVRGLQLPVPGGPVSWSGSSSAVGAATTVTVRPGRVTP</sequence>
<protein>
    <submittedName>
        <fullName evidence="1">Uncharacterized protein</fullName>
    </submittedName>
</protein>
<proteinExistence type="predicted"/>
<evidence type="ECO:0000313" key="2">
    <source>
        <dbReference type="Proteomes" id="UP001500556"/>
    </source>
</evidence>
<dbReference type="Proteomes" id="UP001500556">
    <property type="component" value="Unassembled WGS sequence"/>
</dbReference>
<reference evidence="2" key="1">
    <citation type="journal article" date="2019" name="Int. J. Syst. Evol. Microbiol.">
        <title>The Global Catalogue of Microorganisms (GCM) 10K type strain sequencing project: providing services to taxonomists for standard genome sequencing and annotation.</title>
        <authorList>
            <consortium name="The Broad Institute Genomics Platform"/>
            <consortium name="The Broad Institute Genome Sequencing Center for Infectious Disease"/>
            <person name="Wu L."/>
            <person name="Ma J."/>
        </authorList>
    </citation>
    <scope>NUCLEOTIDE SEQUENCE [LARGE SCALE GENOMIC DNA]</scope>
    <source>
        <strain evidence="2">JCM 18961</strain>
    </source>
</reference>
<organism evidence="1 2">
    <name type="scientific">Pedococcus ginsenosidimutans</name>
    <dbReference type="NCBI Taxonomy" id="490570"/>
    <lineage>
        <taxon>Bacteria</taxon>
        <taxon>Bacillati</taxon>
        <taxon>Actinomycetota</taxon>
        <taxon>Actinomycetes</taxon>
        <taxon>Micrococcales</taxon>
        <taxon>Intrasporangiaceae</taxon>
        <taxon>Pedococcus</taxon>
    </lineage>
</organism>
<dbReference type="RefSeq" id="WP_345503142.1">
    <property type="nucleotide sequence ID" value="NZ_BAABLO010000009.1"/>
</dbReference>
<name>A0ABP8Y7S9_9MICO</name>
<keyword evidence="2" id="KW-1185">Reference proteome</keyword>
<comment type="caution">
    <text evidence="1">The sequence shown here is derived from an EMBL/GenBank/DDBJ whole genome shotgun (WGS) entry which is preliminary data.</text>
</comment>
<evidence type="ECO:0000313" key="1">
    <source>
        <dbReference type="EMBL" id="GAA4722977.1"/>
    </source>
</evidence>
<gene>
    <name evidence="1" type="ORF">GCM10025782_21120</name>
</gene>
<dbReference type="EMBL" id="BAABLO010000009">
    <property type="protein sequence ID" value="GAA4722977.1"/>
    <property type="molecule type" value="Genomic_DNA"/>
</dbReference>
<accession>A0ABP8Y7S9</accession>